<dbReference type="PANTHER" id="PTHR12281:SF31">
    <property type="entry name" value="DCN1-LIKE PROTEIN 3"/>
    <property type="match status" value="1"/>
</dbReference>
<dbReference type="EMBL" id="JAPDFW010000058">
    <property type="protein sequence ID" value="KAJ5077398.1"/>
    <property type="molecule type" value="Genomic_DNA"/>
</dbReference>
<feature type="coiled-coil region" evidence="2">
    <location>
        <begin position="93"/>
        <end position="120"/>
    </location>
</feature>
<dbReference type="AlphaFoldDB" id="A0A9Q0RF74"/>
<dbReference type="Gene3D" id="1.10.238.10">
    <property type="entry name" value="EF-hand"/>
    <property type="match status" value="1"/>
</dbReference>
<dbReference type="GO" id="GO:0005886">
    <property type="term" value="C:plasma membrane"/>
    <property type="evidence" value="ECO:0007669"/>
    <property type="project" value="UniProtKB-ARBA"/>
</dbReference>
<dbReference type="FunFam" id="1.10.238.200:FF:000003">
    <property type="entry name" value="DCN1-like protein 3"/>
    <property type="match status" value="1"/>
</dbReference>
<dbReference type="InterPro" id="IPR005176">
    <property type="entry name" value="PONY_dom"/>
</dbReference>
<evidence type="ECO:0000259" key="4">
    <source>
        <dbReference type="PROSITE" id="PS51229"/>
    </source>
</evidence>
<organism evidence="5 6">
    <name type="scientific">Anaeramoeba ignava</name>
    <name type="common">Anaerobic marine amoeba</name>
    <dbReference type="NCBI Taxonomy" id="1746090"/>
    <lineage>
        <taxon>Eukaryota</taxon>
        <taxon>Metamonada</taxon>
        <taxon>Anaeramoebidae</taxon>
        <taxon>Anaeramoeba</taxon>
    </lineage>
</organism>
<dbReference type="PANTHER" id="PTHR12281">
    <property type="entry name" value="RP42 RELATED"/>
    <property type="match status" value="1"/>
</dbReference>
<keyword evidence="3" id="KW-0812">Transmembrane</keyword>
<dbReference type="OMA" id="CIELEGT"/>
<dbReference type="Gene3D" id="1.10.238.200">
    <property type="entry name" value="Cullin, PONY binding domain"/>
    <property type="match status" value="1"/>
</dbReference>
<dbReference type="Proteomes" id="UP001149090">
    <property type="component" value="Unassembled WGS sequence"/>
</dbReference>
<keyword evidence="6" id="KW-1185">Reference proteome</keyword>
<comment type="function">
    <text evidence="1">Neddylation of cullins play an essential role in the regulation of SCF-type complexes activity.</text>
</comment>
<accession>A0A9Q0RF74</accession>
<dbReference type="OrthoDB" id="286637at2759"/>
<dbReference type="GO" id="GO:0097602">
    <property type="term" value="F:cullin family protein binding"/>
    <property type="evidence" value="ECO:0007669"/>
    <property type="project" value="TreeGrafter"/>
</dbReference>
<dbReference type="GO" id="GO:0045116">
    <property type="term" value="P:protein neddylation"/>
    <property type="evidence" value="ECO:0007669"/>
    <property type="project" value="TreeGrafter"/>
</dbReference>
<dbReference type="InterPro" id="IPR014764">
    <property type="entry name" value="DCN-prot"/>
</dbReference>
<evidence type="ECO:0000256" key="1">
    <source>
        <dbReference type="RuleBase" id="RU410713"/>
    </source>
</evidence>
<feature type="transmembrane region" description="Helical" evidence="3">
    <location>
        <begin position="6"/>
        <end position="21"/>
    </location>
</feature>
<dbReference type="InterPro" id="IPR042460">
    <property type="entry name" value="DCN1-like_PONY"/>
</dbReference>
<reference evidence="5" key="1">
    <citation type="submission" date="2022-10" db="EMBL/GenBank/DDBJ databases">
        <title>Novel sulphate-reducing endosymbionts in the free-living metamonad Anaeramoeba.</title>
        <authorList>
            <person name="Jerlstrom-Hultqvist J."/>
            <person name="Cepicka I."/>
            <person name="Gallot-Lavallee L."/>
            <person name="Salas-Leiva D."/>
            <person name="Curtis B.A."/>
            <person name="Zahonova K."/>
            <person name="Pipaliya S."/>
            <person name="Dacks J."/>
            <person name="Roger A.J."/>
        </authorList>
    </citation>
    <scope>NUCLEOTIDE SEQUENCE</scope>
    <source>
        <strain evidence="5">BMAN</strain>
    </source>
</reference>
<keyword evidence="3" id="KW-0472">Membrane</keyword>
<keyword evidence="3" id="KW-1133">Transmembrane helix</keyword>
<feature type="domain" description="DCUN1" evidence="4">
    <location>
        <begin position="95"/>
        <end position="284"/>
    </location>
</feature>
<evidence type="ECO:0000313" key="6">
    <source>
        <dbReference type="Proteomes" id="UP001149090"/>
    </source>
</evidence>
<comment type="caution">
    <text evidence="5">The sequence shown here is derived from an EMBL/GenBank/DDBJ whole genome shotgun (WGS) entry which is preliminary data.</text>
</comment>
<dbReference type="GO" id="GO:0000151">
    <property type="term" value="C:ubiquitin ligase complex"/>
    <property type="evidence" value="ECO:0007669"/>
    <property type="project" value="TreeGrafter"/>
</dbReference>
<dbReference type="GO" id="GO:0031624">
    <property type="term" value="F:ubiquitin conjugating enzyme binding"/>
    <property type="evidence" value="ECO:0007669"/>
    <property type="project" value="TreeGrafter"/>
</dbReference>
<evidence type="ECO:0000313" key="5">
    <source>
        <dbReference type="EMBL" id="KAJ5077398.1"/>
    </source>
</evidence>
<dbReference type="PROSITE" id="PS51229">
    <property type="entry name" value="DCUN1"/>
    <property type="match status" value="1"/>
</dbReference>
<proteinExistence type="predicted"/>
<name>A0A9Q0RF74_ANAIG</name>
<evidence type="ECO:0000256" key="2">
    <source>
        <dbReference type="SAM" id="Coils"/>
    </source>
</evidence>
<dbReference type="Pfam" id="PF03556">
    <property type="entry name" value="Cullin_binding"/>
    <property type="match status" value="1"/>
</dbReference>
<sequence>MKISFYFILFTILFIIYKFYWRRKKPKIKLTPLQEKNLKIFESKIQTKQETSIVFLQKNFWDVPSTISDYQNFIKRSKNDQNLYFLNQLSQFQQEDKKNLERLFNKYKDLKTNCIELEGTKNYFQDIKVDPLAIQALILVYYIGAKEMCKFTYEEFVGGWLRLSCSDLKLMKQEISSLSKNLSKEEEFENFYDFVFDFGKNNPNQKFMDLDCAIYFWDLILKKKFFLLEEWINFLKKQPEKIQIRKDTWTLFYEFVTTISTDFKNYDESSSWPVLFDEFVAEMKEKQNEKK</sequence>
<protein>
    <recommendedName>
        <fullName evidence="1">Defective in cullin neddylation protein</fullName>
    </recommendedName>
</protein>
<keyword evidence="2" id="KW-0175">Coiled coil</keyword>
<gene>
    <name evidence="5" type="ORF">M0811_05921</name>
</gene>
<evidence type="ECO:0000256" key="3">
    <source>
        <dbReference type="SAM" id="Phobius"/>
    </source>
</evidence>
<dbReference type="GO" id="GO:0032182">
    <property type="term" value="F:ubiquitin-like protein binding"/>
    <property type="evidence" value="ECO:0007669"/>
    <property type="project" value="TreeGrafter"/>
</dbReference>